<proteinExistence type="inferred from homology"/>
<protein>
    <recommendedName>
        <fullName evidence="4">methanethiol S-methyltransferase</fullName>
        <ecNumber evidence="4">2.1.1.334</ecNumber>
    </recommendedName>
</protein>
<dbReference type="EMBL" id="CP119075">
    <property type="protein sequence ID" value="WED66541.1"/>
    <property type="molecule type" value="Genomic_DNA"/>
</dbReference>
<evidence type="ECO:0000256" key="1">
    <source>
        <dbReference type="ARBA" id="ARBA00002096"/>
    </source>
</evidence>
<dbReference type="GO" id="GO:0032259">
    <property type="term" value="P:methylation"/>
    <property type="evidence" value="ECO:0007669"/>
    <property type="project" value="UniProtKB-KW"/>
</dbReference>
<dbReference type="InterPro" id="IPR007318">
    <property type="entry name" value="Phopholipid_MeTrfase"/>
</dbReference>
<dbReference type="InterPro" id="IPR054700">
    <property type="entry name" value="MddA"/>
</dbReference>
<keyword evidence="10 12" id="KW-0472">Membrane</keyword>
<name>A0AAF0I778_9BACT</name>
<dbReference type="EC" id="2.1.1.334" evidence="4"/>
<dbReference type="Gene3D" id="1.20.120.1630">
    <property type="match status" value="1"/>
</dbReference>
<dbReference type="PANTHER" id="PTHR31040">
    <property type="entry name" value="NURIM"/>
    <property type="match status" value="1"/>
</dbReference>
<comment type="similarity">
    <text evidence="3">Belongs to the nurim family.</text>
</comment>
<evidence type="ECO:0000256" key="10">
    <source>
        <dbReference type="ARBA" id="ARBA00023136"/>
    </source>
</evidence>
<keyword evidence="9 12" id="KW-1133">Transmembrane helix</keyword>
<feature type="transmembrane region" description="Helical" evidence="12">
    <location>
        <begin position="190"/>
        <end position="217"/>
    </location>
</feature>
<keyword evidence="8 12" id="KW-0812">Transmembrane</keyword>
<evidence type="ECO:0000256" key="6">
    <source>
        <dbReference type="ARBA" id="ARBA00022679"/>
    </source>
</evidence>
<evidence type="ECO:0000313" key="13">
    <source>
        <dbReference type="EMBL" id="WED66541.1"/>
    </source>
</evidence>
<evidence type="ECO:0000256" key="12">
    <source>
        <dbReference type="SAM" id="Phobius"/>
    </source>
</evidence>
<feature type="transmembrane region" description="Helical" evidence="12">
    <location>
        <begin position="131"/>
        <end position="156"/>
    </location>
</feature>
<dbReference type="KEGG" id="slom:PXH66_06720"/>
<evidence type="ECO:0000313" key="14">
    <source>
        <dbReference type="Proteomes" id="UP001218638"/>
    </source>
</evidence>
<dbReference type="InterPro" id="IPR033580">
    <property type="entry name" value="Nurim-like"/>
</dbReference>
<dbReference type="RefSeq" id="WP_330929012.1">
    <property type="nucleotide sequence ID" value="NZ_CP119075.1"/>
</dbReference>
<organism evidence="13 14">
    <name type="scientific">Synoicihabitans lomoniglobus</name>
    <dbReference type="NCBI Taxonomy" id="2909285"/>
    <lineage>
        <taxon>Bacteria</taxon>
        <taxon>Pseudomonadati</taxon>
        <taxon>Verrucomicrobiota</taxon>
        <taxon>Opitutia</taxon>
        <taxon>Opitutales</taxon>
        <taxon>Opitutaceae</taxon>
        <taxon>Synoicihabitans</taxon>
    </lineage>
</organism>
<dbReference type="Proteomes" id="UP001218638">
    <property type="component" value="Chromosome"/>
</dbReference>
<keyword evidence="6" id="KW-0808">Transferase</keyword>
<keyword evidence="7" id="KW-0949">S-adenosyl-L-methionine</keyword>
<sequence length="263" mass="29572">MKTNSSSLLLRLTVALYSLVSYAFCLGSLAYAAGFIGNFVVPKSIDSTPTDSLGFALIINALLLSVFAVQHSVMARPFFKRWLTRFVPEPAERSTYVLMSSLALILLFWQWRPMGGVIWDIQNSVATGVLHGGFAFGWVLVVGATFLINHFDLFGLRQAWFFLRDRSYVPLQFMTPGPYRFVRHPMYVGLLFAFWCTPTMTVAHLFFALMTTAYILVGIQLEERGLVDALGQDYAEYRKRTPMLIPGGTNRSNKVRRDAGQVA</sequence>
<evidence type="ECO:0000256" key="4">
    <source>
        <dbReference type="ARBA" id="ARBA00012149"/>
    </source>
</evidence>
<evidence type="ECO:0000256" key="5">
    <source>
        <dbReference type="ARBA" id="ARBA00022603"/>
    </source>
</evidence>
<evidence type="ECO:0000256" key="7">
    <source>
        <dbReference type="ARBA" id="ARBA00022691"/>
    </source>
</evidence>
<evidence type="ECO:0000256" key="8">
    <source>
        <dbReference type="ARBA" id="ARBA00022692"/>
    </source>
</evidence>
<accession>A0AAF0I778</accession>
<keyword evidence="14" id="KW-1185">Reference proteome</keyword>
<reference evidence="13" key="1">
    <citation type="submission" date="2023-03" db="EMBL/GenBank/DDBJ databases">
        <title>Lomoglobus Profundus gen. nov., sp. nov., a novel member of the phylum Verrucomicrobia, isolated from deep-marine sediment of South China Sea.</title>
        <authorList>
            <person name="Ahmad T."/>
            <person name="Ishaq S.E."/>
            <person name="Wang F."/>
        </authorList>
    </citation>
    <scope>NUCLEOTIDE SEQUENCE</scope>
    <source>
        <strain evidence="13">LMO-M01</strain>
    </source>
</reference>
<evidence type="ECO:0000256" key="2">
    <source>
        <dbReference type="ARBA" id="ARBA00004127"/>
    </source>
</evidence>
<gene>
    <name evidence="13" type="ORF">PXH66_06720</name>
</gene>
<comment type="subcellular location">
    <subcellularLocation>
        <location evidence="2">Endomembrane system</location>
        <topology evidence="2">Multi-pass membrane protein</topology>
    </subcellularLocation>
</comment>
<dbReference type="NCBIfam" id="NF045656">
    <property type="entry name" value="MeththiolMtaseMddA"/>
    <property type="match status" value="1"/>
</dbReference>
<keyword evidence="5" id="KW-0489">Methyltransferase</keyword>
<evidence type="ECO:0000256" key="9">
    <source>
        <dbReference type="ARBA" id="ARBA00022989"/>
    </source>
</evidence>
<dbReference type="GO" id="GO:0012505">
    <property type="term" value="C:endomembrane system"/>
    <property type="evidence" value="ECO:0007669"/>
    <property type="project" value="UniProtKB-SubCell"/>
</dbReference>
<evidence type="ECO:0000256" key="3">
    <source>
        <dbReference type="ARBA" id="ARBA00010631"/>
    </source>
</evidence>
<comment type="catalytic activity">
    <reaction evidence="11">
        <text>methanethiol + S-adenosyl-L-methionine = dimethyl sulfide + S-adenosyl-L-homocysteine + H(+)</text>
        <dbReference type="Rhea" id="RHEA:50428"/>
        <dbReference type="ChEBI" id="CHEBI:15378"/>
        <dbReference type="ChEBI" id="CHEBI:16007"/>
        <dbReference type="ChEBI" id="CHEBI:17437"/>
        <dbReference type="ChEBI" id="CHEBI:57856"/>
        <dbReference type="ChEBI" id="CHEBI:59789"/>
        <dbReference type="EC" id="2.1.1.334"/>
    </reaction>
</comment>
<evidence type="ECO:0000256" key="11">
    <source>
        <dbReference type="ARBA" id="ARBA00048134"/>
    </source>
</evidence>
<dbReference type="PANTHER" id="PTHR31040:SF1">
    <property type="entry name" value="NURIM"/>
    <property type="match status" value="1"/>
</dbReference>
<feature type="transmembrane region" description="Helical" evidence="12">
    <location>
        <begin position="12"/>
        <end position="33"/>
    </location>
</feature>
<dbReference type="AlphaFoldDB" id="A0AAF0I778"/>
<dbReference type="Pfam" id="PF04191">
    <property type="entry name" value="PEMT"/>
    <property type="match status" value="1"/>
</dbReference>
<comment type="function">
    <text evidence="1">Catalyzes the methylation of methanethiol (MeSH) to yield dimethylsulphide (DMS).</text>
</comment>
<feature type="transmembrane region" description="Helical" evidence="12">
    <location>
        <begin position="94"/>
        <end position="111"/>
    </location>
</feature>
<dbReference type="GO" id="GO:0008168">
    <property type="term" value="F:methyltransferase activity"/>
    <property type="evidence" value="ECO:0007669"/>
    <property type="project" value="UniProtKB-KW"/>
</dbReference>
<feature type="transmembrane region" description="Helical" evidence="12">
    <location>
        <begin position="53"/>
        <end position="73"/>
    </location>
</feature>